<feature type="compositionally biased region" description="Low complexity" evidence="1">
    <location>
        <begin position="86"/>
        <end position="96"/>
    </location>
</feature>
<comment type="caution">
    <text evidence="2">The sequence shown here is derived from an EMBL/GenBank/DDBJ whole genome shotgun (WGS) entry which is preliminary data.</text>
</comment>
<protein>
    <submittedName>
        <fullName evidence="2">Uncharacterized protein</fullName>
    </submittedName>
</protein>
<organism evidence="2 3">
    <name type="scientific">Rhodocollybia butyracea</name>
    <dbReference type="NCBI Taxonomy" id="206335"/>
    <lineage>
        <taxon>Eukaryota</taxon>
        <taxon>Fungi</taxon>
        <taxon>Dikarya</taxon>
        <taxon>Basidiomycota</taxon>
        <taxon>Agaricomycotina</taxon>
        <taxon>Agaricomycetes</taxon>
        <taxon>Agaricomycetidae</taxon>
        <taxon>Agaricales</taxon>
        <taxon>Marasmiineae</taxon>
        <taxon>Omphalotaceae</taxon>
        <taxon>Rhodocollybia</taxon>
    </lineage>
</organism>
<evidence type="ECO:0000256" key="1">
    <source>
        <dbReference type="SAM" id="MobiDB-lite"/>
    </source>
</evidence>
<proteinExistence type="predicted"/>
<keyword evidence="3" id="KW-1185">Reference proteome</keyword>
<reference evidence="2" key="1">
    <citation type="submission" date="2020-11" db="EMBL/GenBank/DDBJ databases">
        <authorList>
            <consortium name="DOE Joint Genome Institute"/>
            <person name="Ahrendt S."/>
            <person name="Riley R."/>
            <person name="Andreopoulos W."/>
            <person name="Labutti K."/>
            <person name="Pangilinan J."/>
            <person name="Ruiz-Duenas F.J."/>
            <person name="Barrasa J.M."/>
            <person name="Sanchez-Garcia M."/>
            <person name="Camarero S."/>
            <person name="Miyauchi S."/>
            <person name="Serrano A."/>
            <person name="Linde D."/>
            <person name="Babiker R."/>
            <person name="Drula E."/>
            <person name="Ayuso-Fernandez I."/>
            <person name="Pacheco R."/>
            <person name="Padilla G."/>
            <person name="Ferreira P."/>
            <person name="Barriuso J."/>
            <person name="Kellner H."/>
            <person name="Castanera R."/>
            <person name="Alfaro M."/>
            <person name="Ramirez L."/>
            <person name="Pisabarro A.G."/>
            <person name="Kuo A."/>
            <person name="Tritt A."/>
            <person name="Lipzen A."/>
            <person name="He G."/>
            <person name="Yan M."/>
            <person name="Ng V."/>
            <person name="Cullen D."/>
            <person name="Martin F."/>
            <person name="Rosso M.-N."/>
            <person name="Henrissat B."/>
            <person name="Hibbett D."/>
            <person name="Martinez A.T."/>
            <person name="Grigoriev I.V."/>
        </authorList>
    </citation>
    <scope>NUCLEOTIDE SEQUENCE</scope>
    <source>
        <strain evidence="2">AH 40177</strain>
    </source>
</reference>
<evidence type="ECO:0000313" key="3">
    <source>
        <dbReference type="Proteomes" id="UP000772434"/>
    </source>
</evidence>
<dbReference type="EMBL" id="JADNRY010000357">
    <property type="protein sequence ID" value="KAF9058702.1"/>
    <property type="molecule type" value="Genomic_DNA"/>
</dbReference>
<name>A0A9P5P8X2_9AGAR</name>
<gene>
    <name evidence="2" type="ORF">BDP27DRAFT_1343084</name>
</gene>
<feature type="compositionally biased region" description="Polar residues" evidence="1">
    <location>
        <begin position="97"/>
        <end position="107"/>
    </location>
</feature>
<accession>A0A9P5P8X2</accession>
<evidence type="ECO:0000313" key="2">
    <source>
        <dbReference type="EMBL" id="KAF9058702.1"/>
    </source>
</evidence>
<dbReference type="AlphaFoldDB" id="A0A9P5P8X2"/>
<sequence>MKKMWRMRVHPKYKGREVQVCEIFSTDAANFATIRIMSTDSTSTTQNTIDTDSAHTTSSPNSLPKTEAPLTTTSHSSGSTPANGQSDNSSINISSNGEATSAQSVSSGDDEDDGWNSDIEPVRPNHRRR</sequence>
<feature type="region of interest" description="Disordered" evidence="1">
    <location>
        <begin position="37"/>
        <end position="129"/>
    </location>
</feature>
<feature type="compositionally biased region" description="Polar residues" evidence="1">
    <location>
        <begin position="37"/>
        <end position="85"/>
    </location>
</feature>
<dbReference type="Proteomes" id="UP000772434">
    <property type="component" value="Unassembled WGS sequence"/>
</dbReference>